<evidence type="ECO:0000256" key="4">
    <source>
        <dbReference type="ARBA" id="ARBA00023004"/>
    </source>
</evidence>
<proteinExistence type="inferred from homology"/>
<dbReference type="InterPro" id="IPR033756">
    <property type="entry name" value="YlxH/NBP35"/>
</dbReference>
<dbReference type="Gene3D" id="3.40.50.300">
    <property type="entry name" value="P-loop containing nucleotide triphosphate hydrolases"/>
    <property type="match status" value="1"/>
</dbReference>
<feature type="region of interest" description="Disordered" evidence="7">
    <location>
        <begin position="1"/>
        <end position="67"/>
    </location>
</feature>
<keyword evidence="5 6" id="KW-0411">Iron-sulfur</keyword>
<evidence type="ECO:0000256" key="6">
    <source>
        <dbReference type="HAMAP-Rule" id="MF_02040"/>
    </source>
</evidence>
<sequence>MASVHPTSEPTAHRARAQVERAPSIRPTMSDSPISHHSGDKPPEKPQDDEAAGADAPSTEEQKAQMEQAYAQMRRKLRMTQLAEGIKHKVMVLSGKGGVGKTTVATGLALALARQGLSVGLMDIDITGPNVPKMLGVSGAELHVEEGQIHPVPGPHGVKVISMAFLLEDEDAPVIWRGPIKLGAIQQFIGDVAWGELDALIIDFPPGTSDEPLTVAQSLPNISGVVVVTTPQDVALLDSRKSINFAKTLKLPCLGVIENMAGYTLRGSGEPNTSISVDGPEGTAIETECDTDGNWQVTLDLFKSGGGESAAEELGVPFLGRLPFDPGIVRGGDDGIHRIVADPDGDSAKAFDIVVKNLQAQLTEDSGPGLKII</sequence>
<keyword evidence="4 6" id="KW-0408">Iron</keyword>
<dbReference type="CDD" id="cd02037">
    <property type="entry name" value="Mrp_NBP35"/>
    <property type="match status" value="1"/>
</dbReference>
<evidence type="ECO:0000256" key="2">
    <source>
        <dbReference type="ARBA" id="ARBA00022741"/>
    </source>
</evidence>
<dbReference type="PANTHER" id="PTHR23264">
    <property type="entry name" value="NUCLEOTIDE-BINDING PROTEIN NBP35 YEAST -RELATED"/>
    <property type="match status" value="1"/>
</dbReference>
<dbReference type="PANTHER" id="PTHR23264:SF19">
    <property type="entry name" value="CYTOSOLIC FE-S CLUSTER ASSEMBLY FACTOR NUBP2"/>
    <property type="match status" value="1"/>
</dbReference>
<keyword evidence="1 6" id="KW-0479">Metal-binding</keyword>
<evidence type="ECO:0000256" key="5">
    <source>
        <dbReference type="ARBA" id="ARBA00023014"/>
    </source>
</evidence>
<dbReference type="HAMAP" id="MF_02040">
    <property type="entry name" value="Mrp_NBP35"/>
    <property type="match status" value="1"/>
</dbReference>
<keyword evidence="3 6" id="KW-0067">ATP-binding</keyword>
<feature type="compositionally biased region" description="Basic and acidic residues" evidence="7">
    <location>
        <begin position="37"/>
        <end position="48"/>
    </location>
</feature>
<dbReference type="GO" id="GO:0016226">
    <property type="term" value="P:iron-sulfur cluster assembly"/>
    <property type="evidence" value="ECO:0007669"/>
    <property type="project" value="InterPro"/>
</dbReference>
<dbReference type="SUPFAM" id="SSF52540">
    <property type="entry name" value="P-loop containing nucleoside triphosphate hydrolases"/>
    <property type="match status" value="1"/>
</dbReference>
<evidence type="ECO:0000256" key="3">
    <source>
        <dbReference type="ARBA" id="ARBA00022840"/>
    </source>
</evidence>
<protein>
    <recommendedName>
        <fullName evidence="6">Iron-sulfur cluster carrier protein</fullName>
    </recommendedName>
</protein>
<evidence type="ECO:0000313" key="8">
    <source>
        <dbReference type="EMBL" id="AIF02985.1"/>
    </source>
</evidence>
<comment type="similarity">
    <text evidence="6">Belongs to the Mrp/NBP35 ATP-binding proteins family.</text>
</comment>
<keyword evidence="2 6" id="KW-0547">Nucleotide-binding</keyword>
<evidence type="ECO:0000256" key="1">
    <source>
        <dbReference type="ARBA" id="ARBA00022723"/>
    </source>
</evidence>
<comment type="function">
    <text evidence="6">Binds and transfers iron-sulfur (Fe-S) clusters to target apoproteins. Can hydrolyze ATP.</text>
</comment>
<dbReference type="InterPro" id="IPR019591">
    <property type="entry name" value="Mrp/NBP35_ATP-bd"/>
</dbReference>
<name>A0A075GII6_9EURY</name>
<dbReference type="GO" id="GO:0005829">
    <property type="term" value="C:cytosol"/>
    <property type="evidence" value="ECO:0007669"/>
    <property type="project" value="TreeGrafter"/>
</dbReference>
<dbReference type="GO" id="GO:0016887">
    <property type="term" value="F:ATP hydrolysis activity"/>
    <property type="evidence" value="ECO:0007669"/>
    <property type="project" value="UniProtKB-UniRule"/>
</dbReference>
<accession>A0A075GII6</accession>
<dbReference type="GO" id="GO:0140663">
    <property type="term" value="F:ATP-dependent FeS chaperone activity"/>
    <property type="evidence" value="ECO:0007669"/>
    <property type="project" value="InterPro"/>
</dbReference>
<comment type="subunit">
    <text evidence="6">Homodimer.</text>
</comment>
<dbReference type="EMBL" id="KF900666">
    <property type="protein sequence ID" value="AIF02985.1"/>
    <property type="molecule type" value="Genomic_DNA"/>
</dbReference>
<dbReference type="Pfam" id="PF10609">
    <property type="entry name" value="ParA"/>
    <property type="match status" value="1"/>
</dbReference>
<evidence type="ECO:0000256" key="7">
    <source>
        <dbReference type="SAM" id="MobiDB-lite"/>
    </source>
</evidence>
<organism evidence="8">
    <name type="scientific">uncultured marine group II/III euryarchaeote KM3_15_H06</name>
    <dbReference type="NCBI Taxonomy" id="1457911"/>
    <lineage>
        <taxon>Archaea</taxon>
        <taxon>Methanobacteriati</taxon>
        <taxon>Methanobacteriota</taxon>
        <taxon>environmental samples</taxon>
    </lineage>
</organism>
<feature type="compositionally biased region" description="Polar residues" evidence="7">
    <location>
        <begin position="1"/>
        <end position="10"/>
    </location>
</feature>
<dbReference type="GO" id="GO:0051536">
    <property type="term" value="F:iron-sulfur cluster binding"/>
    <property type="evidence" value="ECO:0007669"/>
    <property type="project" value="UniProtKB-UniRule"/>
</dbReference>
<reference evidence="8" key="1">
    <citation type="journal article" date="2014" name="Genome Biol. Evol.">
        <title>Pangenome evidence for extensive interdomain horizontal transfer affecting lineage core and shell genes in uncultured planktonic thaumarchaeota and euryarchaeota.</title>
        <authorList>
            <person name="Deschamps P."/>
            <person name="Zivanovic Y."/>
            <person name="Moreira D."/>
            <person name="Rodriguez-Valera F."/>
            <person name="Lopez-Garcia P."/>
        </authorList>
    </citation>
    <scope>NUCLEOTIDE SEQUENCE</scope>
</reference>
<feature type="binding site" evidence="6">
    <location>
        <begin position="95"/>
        <end position="102"/>
    </location>
    <ligand>
        <name>ATP</name>
        <dbReference type="ChEBI" id="CHEBI:30616"/>
    </ligand>
</feature>
<dbReference type="AlphaFoldDB" id="A0A075GII6"/>
<dbReference type="InterPro" id="IPR027417">
    <property type="entry name" value="P-loop_NTPase"/>
</dbReference>
<dbReference type="GO" id="GO:0005524">
    <property type="term" value="F:ATP binding"/>
    <property type="evidence" value="ECO:0007669"/>
    <property type="project" value="UniProtKB-UniRule"/>
</dbReference>
<keyword evidence="6" id="KW-0378">Hydrolase</keyword>
<dbReference type="GO" id="GO:0046872">
    <property type="term" value="F:metal ion binding"/>
    <property type="evidence" value="ECO:0007669"/>
    <property type="project" value="UniProtKB-KW"/>
</dbReference>